<dbReference type="SUPFAM" id="SSF52317">
    <property type="entry name" value="Class I glutamine amidotransferase-like"/>
    <property type="match status" value="1"/>
</dbReference>
<dbReference type="Pfam" id="PF01965">
    <property type="entry name" value="DJ-1_PfpI"/>
    <property type="match status" value="1"/>
</dbReference>
<dbReference type="InterPro" id="IPR006286">
    <property type="entry name" value="C56_PfpI-like"/>
</dbReference>
<dbReference type="InterPro" id="IPR002818">
    <property type="entry name" value="DJ-1/PfpI"/>
</dbReference>
<reference evidence="3" key="1">
    <citation type="journal article" date="2020" name="mSystems">
        <title>Genome- and Community-Level Interaction Insights into Carbon Utilization and Element Cycling Functions of Hydrothermarchaeota in Hydrothermal Sediment.</title>
        <authorList>
            <person name="Zhou Z."/>
            <person name="Liu Y."/>
            <person name="Xu W."/>
            <person name="Pan J."/>
            <person name="Luo Z.H."/>
            <person name="Li M."/>
        </authorList>
    </citation>
    <scope>NUCLEOTIDE SEQUENCE [LARGE SCALE GENOMIC DNA]</scope>
    <source>
        <strain evidence="3">SpSt-972</strain>
    </source>
</reference>
<keyword evidence="3" id="KW-0808">Transferase</keyword>
<organism evidence="3">
    <name type="scientific">Desulfurella acetivorans</name>
    <dbReference type="NCBI Taxonomy" id="33002"/>
    <lineage>
        <taxon>Bacteria</taxon>
        <taxon>Pseudomonadati</taxon>
        <taxon>Campylobacterota</taxon>
        <taxon>Desulfurellia</taxon>
        <taxon>Desulfurellales</taxon>
        <taxon>Desulfurellaceae</taxon>
        <taxon>Desulfurella</taxon>
    </lineage>
</organism>
<dbReference type="GO" id="GO:0016740">
    <property type="term" value="F:transferase activity"/>
    <property type="evidence" value="ECO:0007669"/>
    <property type="project" value="UniProtKB-KW"/>
</dbReference>
<dbReference type="Gene3D" id="3.40.50.880">
    <property type="match status" value="1"/>
</dbReference>
<protein>
    <submittedName>
        <fullName evidence="3">Type 1 glutamine amidotransferase</fullName>
    </submittedName>
</protein>
<sequence length="183" mass="20822">MKIALLLENFVDEVEFIYPLYRFKEEAFNVDIIGPSREEFKSKNGLIIKSKYSIEEIEEENYDCVFIPGGYAPDRLRRNHKIVSFVEQTYNNNKIVCAICHGPWLLISAKIVKDKQVTGHSAIKDDLINAGAIYTGNQVEIDKNLVTGKNIDALPLMLKSAIELIYKRSNKIDIHSSTTLAKE</sequence>
<evidence type="ECO:0000313" key="3">
    <source>
        <dbReference type="EMBL" id="HGA37220.1"/>
    </source>
</evidence>
<dbReference type="PANTHER" id="PTHR42733">
    <property type="entry name" value="DJ-1 PROTEIN"/>
    <property type="match status" value="1"/>
</dbReference>
<evidence type="ECO:0000256" key="1">
    <source>
        <dbReference type="ARBA" id="ARBA00008542"/>
    </source>
</evidence>
<dbReference type="CDD" id="cd03134">
    <property type="entry name" value="GATase1_PfpI_like"/>
    <property type="match status" value="1"/>
</dbReference>
<dbReference type="InterPro" id="IPR029062">
    <property type="entry name" value="Class_I_gatase-like"/>
</dbReference>
<dbReference type="AlphaFoldDB" id="A0A832ADW5"/>
<gene>
    <name evidence="3" type="ORF">ENX80_00160</name>
</gene>
<dbReference type="NCBIfam" id="TIGR01382">
    <property type="entry name" value="PfpI"/>
    <property type="match status" value="1"/>
</dbReference>
<keyword evidence="3" id="KW-0315">Glutamine amidotransferase</keyword>
<feature type="domain" description="DJ-1/PfpI" evidence="2">
    <location>
        <begin position="1"/>
        <end position="163"/>
    </location>
</feature>
<dbReference type="PROSITE" id="PS51276">
    <property type="entry name" value="PEPTIDASE_C56_PFPI"/>
    <property type="match status" value="1"/>
</dbReference>
<dbReference type="EMBL" id="DTPL01000009">
    <property type="protein sequence ID" value="HGA37220.1"/>
    <property type="molecule type" value="Genomic_DNA"/>
</dbReference>
<comment type="similarity">
    <text evidence="1">Belongs to the peptidase C56 family.</text>
</comment>
<dbReference type="PANTHER" id="PTHR42733:SF13">
    <property type="entry name" value="DJ-1_PFPI DOMAIN-CONTAINING PROTEIN"/>
    <property type="match status" value="1"/>
</dbReference>
<evidence type="ECO:0000259" key="2">
    <source>
        <dbReference type="Pfam" id="PF01965"/>
    </source>
</evidence>
<comment type="caution">
    <text evidence="3">The sequence shown here is derived from an EMBL/GenBank/DDBJ whole genome shotgun (WGS) entry which is preliminary data.</text>
</comment>
<proteinExistence type="inferred from homology"/>
<name>A0A832ADW5_DESAE</name>
<accession>A0A832ADW5</accession>